<feature type="region of interest" description="Disordered" evidence="1">
    <location>
        <begin position="479"/>
        <end position="503"/>
    </location>
</feature>
<accession>A0A1M6T7J2</accession>
<dbReference type="EMBL" id="FRBD01000005">
    <property type="protein sequence ID" value="SHK52910.1"/>
    <property type="molecule type" value="Genomic_DNA"/>
</dbReference>
<proteinExistence type="predicted"/>
<gene>
    <name evidence="4" type="ORF">SAMN05216463_10553</name>
</gene>
<organism evidence="4 5">
    <name type="scientific">Xylanibacter ruminicola</name>
    <name type="common">Prevotella ruminicola</name>
    <dbReference type="NCBI Taxonomy" id="839"/>
    <lineage>
        <taxon>Bacteria</taxon>
        <taxon>Pseudomonadati</taxon>
        <taxon>Bacteroidota</taxon>
        <taxon>Bacteroidia</taxon>
        <taxon>Bacteroidales</taxon>
        <taxon>Prevotellaceae</taxon>
        <taxon>Xylanibacter</taxon>
    </lineage>
</organism>
<dbReference type="InterPro" id="IPR032675">
    <property type="entry name" value="LRR_dom_sf"/>
</dbReference>
<evidence type="ECO:0000256" key="2">
    <source>
        <dbReference type="SAM" id="SignalP"/>
    </source>
</evidence>
<dbReference type="Pfam" id="PF13306">
    <property type="entry name" value="LRR_5"/>
    <property type="match status" value="1"/>
</dbReference>
<dbReference type="SUPFAM" id="SSF52129">
    <property type="entry name" value="Caspase-like"/>
    <property type="match status" value="1"/>
</dbReference>
<dbReference type="Gene3D" id="3.40.50.1460">
    <property type="match status" value="1"/>
</dbReference>
<evidence type="ECO:0000259" key="3">
    <source>
        <dbReference type="Pfam" id="PF00656"/>
    </source>
</evidence>
<sequence>MKKYIVSVLLTFLCASSMTAQSFYKTEGYCGDDTKWSFDGYTLAISNVNDKGQTVVIDNYNVEKSIAPWIKSKLDIRKVEIGTGITRIGSCAFANCQNLQEVVFSGTDLKEIGWGAFLNCSRLRNISMPVQLRIIETIAFANCNSLVSVTIPDQCRVGDQAFVSCDNLKSIEMSPTAIIGHHAFAREITLNNKVRHALYSGEIIRIPPYINADNSHEYGLSKSSVEKFSKGHVDINYDYKTSTVDSLTVTSTMTRNDLYALIIGNQNYRFASDVPYAIHDARVFGDYCKKVLGIPAGNIHIAEDATKQMIMEEEMEDWINGISDRDNKHLIVYYAGHGVPDVKNKNKAYILPTDVRGTNPKRGIALDDFYGKLGEFGFKQTSVFLDACFSGVNRSNEGVTEGLRAVEIEAEEGEIANNSMVVFSAAQGNETAQGYPEQGHGLFTYFLLQALKNTNGTITFGELSDHIKKNVSSQARELKMHKKQTPTTKPSENLSDTWRSIRF</sequence>
<evidence type="ECO:0000313" key="5">
    <source>
        <dbReference type="Proteomes" id="UP000184130"/>
    </source>
</evidence>
<dbReference type="RefSeq" id="WP_081373094.1">
    <property type="nucleotide sequence ID" value="NZ_FRBD01000005.1"/>
</dbReference>
<dbReference type="GO" id="GO:0004197">
    <property type="term" value="F:cysteine-type endopeptidase activity"/>
    <property type="evidence" value="ECO:0007669"/>
    <property type="project" value="InterPro"/>
</dbReference>
<dbReference type="OrthoDB" id="1492850at2"/>
<dbReference type="PANTHER" id="PTHR45661:SF3">
    <property type="entry name" value="IG-LIKE DOMAIN-CONTAINING PROTEIN"/>
    <property type="match status" value="1"/>
</dbReference>
<reference evidence="4 5" key="1">
    <citation type="submission" date="2016-11" db="EMBL/GenBank/DDBJ databases">
        <authorList>
            <person name="Jaros S."/>
            <person name="Januszkiewicz K."/>
            <person name="Wedrychowicz H."/>
        </authorList>
    </citation>
    <scope>NUCLEOTIDE SEQUENCE [LARGE SCALE GENOMIC DNA]</scope>
    <source>
        <strain evidence="4 5">KHT3</strain>
    </source>
</reference>
<name>A0A1M6T7J2_XYLRU</name>
<evidence type="ECO:0000313" key="4">
    <source>
        <dbReference type="EMBL" id="SHK52910.1"/>
    </source>
</evidence>
<dbReference type="InterPro" id="IPR053139">
    <property type="entry name" value="Surface_bspA-like"/>
</dbReference>
<dbReference type="Gene3D" id="3.80.10.10">
    <property type="entry name" value="Ribonuclease Inhibitor"/>
    <property type="match status" value="1"/>
</dbReference>
<keyword evidence="2" id="KW-0732">Signal</keyword>
<feature type="domain" description="Peptidase C14 caspase" evidence="3">
    <location>
        <begin position="259"/>
        <end position="490"/>
    </location>
</feature>
<evidence type="ECO:0000256" key="1">
    <source>
        <dbReference type="SAM" id="MobiDB-lite"/>
    </source>
</evidence>
<dbReference type="GO" id="GO:0006508">
    <property type="term" value="P:proteolysis"/>
    <property type="evidence" value="ECO:0007669"/>
    <property type="project" value="InterPro"/>
</dbReference>
<dbReference type="Proteomes" id="UP000184130">
    <property type="component" value="Unassembled WGS sequence"/>
</dbReference>
<dbReference type="InterPro" id="IPR026906">
    <property type="entry name" value="LRR_5"/>
</dbReference>
<dbReference type="InterPro" id="IPR011600">
    <property type="entry name" value="Pept_C14_caspase"/>
</dbReference>
<dbReference type="SUPFAM" id="SSF52058">
    <property type="entry name" value="L domain-like"/>
    <property type="match status" value="1"/>
</dbReference>
<dbReference type="PANTHER" id="PTHR45661">
    <property type="entry name" value="SURFACE ANTIGEN"/>
    <property type="match status" value="1"/>
</dbReference>
<protein>
    <submittedName>
        <fullName evidence="4">Caspase domain-containing protein</fullName>
    </submittedName>
</protein>
<dbReference type="Pfam" id="PF00656">
    <property type="entry name" value="Peptidase_C14"/>
    <property type="match status" value="1"/>
</dbReference>
<dbReference type="AlphaFoldDB" id="A0A1M6T7J2"/>
<feature type="signal peptide" evidence="2">
    <location>
        <begin position="1"/>
        <end position="20"/>
    </location>
</feature>
<feature type="chain" id="PRO_5012680647" evidence="2">
    <location>
        <begin position="21"/>
        <end position="503"/>
    </location>
</feature>
<feature type="compositionally biased region" description="Polar residues" evidence="1">
    <location>
        <begin position="485"/>
        <end position="503"/>
    </location>
</feature>
<dbReference type="InterPro" id="IPR029030">
    <property type="entry name" value="Caspase-like_dom_sf"/>
</dbReference>